<feature type="transmembrane region" description="Helical" evidence="1">
    <location>
        <begin position="182"/>
        <end position="206"/>
    </location>
</feature>
<dbReference type="NCBIfam" id="TIGR03082">
    <property type="entry name" value="Gneg_AbrB_dup"/>
    <property type="match status" value="2"/>
</dbReference>
<evidence type="ECO:0000256" key="1">
    <source>
        <dbReference type="SAM" id="Phobius"/>
    </source>
</evidence>
<dbReference type="InterPro" id="IPR007820">
    <property type="entry name" value="AbrB_fam"/>
</dbReference>
<dbReference type="AlphaFoldDB" id="H8KYV0"/>
<keyword evidence="3" id="KW-1185">Reference proteome</keyword>
<dbReference type="PANTHER" id="PTHR38457:SF1">
    <property type="entry name" value="REGULATOR ABRB-RELATED"/>
    <property type="match status" value="1"/>
</dbReference>
<feature type="transmembrane region" description="Helical" evidence="1">
    <location>
        <begin position="55"/>
        <end position="73"/>
    </location>
</feature>
<dbReference type="Proteomes" id="UP000005234">
    <property type="component" value="Chromosome"/>
</dbReference>
<sequence length="365" mass="38082">MRRWPIPLRWGWLMLVTITLVAALESAHLPAAILLGGMAAAVALAACDIELRVASPVLTVCQAVIGAMIAHSMPPGVWSEMAARWPLLLAGVMSVIIASYGAGWCLMRLKLLPGASALWGSSPGAASAMMFIAEAYGDDIRLVAFMLYLRVVLVALAAALVAHDWMPAGTAATVHTGTVSQLLQPCPWIAGLLTMVAALGSAWIGLRLRIPAGALLMPMGCCLLLQDLGWLHIAQPPLLLAVSYVLVGWSIGLRFTRQALAYAAKAIPGIVAASVALLAVCAGLAHWLTVAAGIDPVTAYLATSPGGADSVAIIAASNPKVDMAFVMAMQTARFLMVLLIGPSVARWLAGSRPHGGTSQPRIPEK</sequence>
<dbReference type="Pfam" id="PF05145">
    <property type="entry name" value="AbrB"/>
    <property type="match status" value="1"/>
</dbReference>
<feature type="transmembrane region" description="Helical" evidence="1">
    <location>
        <begin position="143"/>
        <end position="162"/>
    </location>
</feature>
<dbReference type="PANTHER" id="PTHR38457">
    <property type="entry name" value="REGULATOR ABRB-RELATED"/>
    <property type="match status" value="1"/>
</dbReference>
<dbReference type="GO" id="GO:0016020">
    <property type="term" value="C:membrane"/>
    <property type="evidence" value="ECO:0007669"/>
    <property type="project" value="InterPro"/>
</dbReference>
<name>H8KYV0_FRAAD</name>
<proteinExistence type="predicted"/>
<keyword evidence="1" id="KW-0472">Membrane</keyword>
<dbReference type="EMBL" id="CP003350">
    <property type="protein sequence ID" value="AFC86174.1"/>
    <property type="molecule type" value="Genomic_DNA"/>
</dbReference>
<accession>H8KYV0</accession>
<evidence type="ECO:0000313" key="3">
    <source>
        <dbReference type="Proteomes" id="UP000005234"/>
    </source>
</evidence>
<dbReference type="RefSeq" id="WP_014403179.1">
    <property type="nucleotide sequence ID" value="NC_017033.1"/>
</dbReference>
<organism evidence="2 3">
    <name type="scientific">Frateuria aurantia (strain ATCC 33424 / DSM 6220 / KCTC 2777 / LMG 1558 / NBRC 3245 / NCIMB 13370)</name>
    <name type="common">Acetobacter aurantius</name>
    <dbReference type="NCBI Taxonomy" id="767434"/>
    <lineage>
        <taxon>Bacteria</taxon>
        <taxon>Pseudomonadati</taxon>
        <taxon>Pseudomonadota</taxon>
        <taxon>Gammaproteobacteria</taxon>
        <taxon>Lysobacterales</taxon>
        <taxon>Rhodanobacteraceae</taxon>
        <taxon>Frateuria</taxon>
    </lineage>
</organism>
<dbReference type="eggNOG" id="COG3180">
    <property type="taxonomic scope" value="Bacteria"/>
</dbReference>
<feature type="transmembrane region" description="Helical" evidence="1">
    <location>
        <begin position="116"/>
        <end position="136"/>
    </location>
</feature>
<dbReference type="STRING" id="767434.Fraau_1767"/>
<feature type="transmembrane region" description="Helical" evidence="1">
    <location>
        <begin position="85"/>
        <end position="104"/>
    </location>
</feature>
<dbReference type="GO" id="GO:0010468">
    <property type="term" value="P:regulation of gene expression"/>
    <property type="evidence" value="ECO:0007669"/>
    <property type="project" value="InterPro"/>
</dbReference>
<keyword evidence="1" id="KW-0812">Transmembrane</keyword>
<dbReference type="OrthoDB" id="9809910at2"/>
<dbReference type="KEGG" id="fau:Fraau_1767"/>
<keyword evidence="1" id="KW-1133">Transmembrane helix</keyword>
<dbReference type="HOGENOM" id="CLU_050210_0_1_6"/>
<dbReference type="PIRSF" id="PIRSF038991">
    <property type="entry name" value="Protein_AbrB"/>
    <property type="match status" value="1"/>
</dbReference>
<feature type="transmembrane region" description="Helical" evidence="1">
    <location>
        <begin position="238"/>
        <end position="255"/>
    </location>
</feature>
<reference evidence="2" key="1">
    <citation type="submission" date="2012-02" db="EMBL/GenBank/DDBJ databases">
        <title>The complete genome of Frateuria aurantia DSM 6220.</title>
        <authorList>
            <consortium name="US DOE Joint Genome Institute (JGI-PGF)"/>
            <person name="Lucas S."/>
            <person name="Copeland A."/>
            <person name="Lapidus A."/>
            <person name="Glavina del Rio T."/>
            <person name="Dalin E."/>
            <person name="Tice H."/>
            <person name="Bruce D."/>
            <person name="Goodwin L."/>
            <person name="Pitluck S."/>
            <person name="Peters L."/>
            <person name="Ovchinnikova G."/>
            <person name="Teshima H."/>
            <person name="Kyrpides N."/>
            <person name="Mavromatis K."/>
            <person name="Ivanova N."/>
            <person name="Brettin T."/>
            <person name="Detter J.C."/>
            <person name="Han C."/>
            <person name="Larimer F."/>
            <person name="Land M."/>
            <person name="Hauser L."/>
            <person name="Markowitz V."/>
            <person name="Cheng J.-F."/>
            <person name="Hugenholtz P."/>
            <person name="Woyke T."/>
            <person name="Wu D."/>
            <person name="Brambilla E."/>
            <person name="Klenk H.-P."/>
            <person name="Eisen J.A."/>
        </authorList>
    </citation>
    <scope>NUCLEOTIDE SEQUENCE</scope>
    <source>
        <strain evidence="2">DSM 6220</strain>
    </source>
</reference>
<dbReference type="InterPro" id="IPR017516">
    <property type="entry name" value="AbrB_dup"/>
</dbReference>
<feature type="transmembrane region" description="Helical" evidence="1">
    <location>
        <begin position="267"/>
        <end position="288"/>
    </location>
</feature>
<protein>
    <submittedName>
        <fullName evidence="2">Membrane protein AbrB duplication</fullName>
    </submittedName>
</protein>
<evidence type="ECO:0000313" key="2">
    <source>
        <dbReference type="EMBL" id="AFC86174.1"/>
    </source>
</evidence>
<feature type="transmembrane region" description="Helical" evidence="1">
    <location>
        <begin position="331"/>
        <end position="349"/>
    </location>
</feature>
<gene>
    <name evidence="2" type="ordered locus">Fraau_1767</name>
</gene>